<gene>
    <name evidence="2" type="ORF">P5G61_11905</name>
</gene>
<feature type="transmembrane region" description="Helical" evidence="1">
    <location>
        <begin position="7"/>
        <end position="27"/>
    </location>
</feature>
<accession>A0ABT8JA19</accession>
<protein>
    <submittedName>
        <fullName evidence="2">DUF1361 domain-containing protein</fullName>
    </submittedName>
</protein>
<feature type="transmembrane region" description="Helical" evidence="1">
    <location>
        <begin position="113"/>
        <end position="138"/>
    </location>
</feature>
<evidence type="ECO:0000313" key="3">
    <source>
        <dbReference type="Proteomes" id="UP001174205"/>
    </source>
</evidence>
<feature type="transmembrane region" description="Helical" evidence="1">
    <location>
        <begin position="198"/>
        <end position="220"/>
    </location>
</feature>
<evidence type="ECO:0000313" key="2">
    <source>
        <dbReference type="EMBL" id="MDN4601932.1"/>
    </source>
</evidence>
<name>A0ABT8JA19_9BACL</name>
<evidence type="ECO:0000256" key="1">
    <source>
        <dbReference type="SAM" id="Phobius"/>
    </source>
</evidence>
<organism evidence="2 3">
    <name type="scientific">Paenibacillus vandeheii</name>
    <dbReference type="NCBI Taxonomy" id="3035917"/>
    <lineage>
        <taxon>Bacteria</taxon>
        <taxon>Bacillati</taxon>
        <taxon>Bacillota</taxon>
        <taxon>Bacilli</taxon>
        <taxon>Bacillales</taxon>
        <taxon>Paenibacillaceae</taxon>
        <taxon>Paenibacillus</taxon>
    </lineage>
</organism>
<comment type="caution">
    <text evidence="2">The sequence shown here is derived from an EMBL/GenBank/DDBJ whole genome shotgun (WGS) entry which is preliminary data.</text>
</comment>
<feature type="transmembrane region" description="Helical" evidence="1">
    <location>
        <begin position="150"/>
        <end position="172"/>
    </location>
</feature>
<keyword evidence="1" id="KW-0812">Transmembrane</keyword>
<keyword evidence="1" id="KW-1133">Transmembrane helix</keyword>
<dbReference type="RefSeq" id="WP_301246607.1">
    <property type="nucleotide sequence ID" value="NZ_JAROCD010000005.1"/>
</dbReference>
<proteinExistence type="predicted"/>
<dbReference type="Proteomes" id="UP001174205">
    <property type="component" value="Unassembled WGS sequence"/>
</dbReference>
<sequence length="243" mass="28138">MRKLNYIKILIFLSVVTVVTLGLYYAAADWLDQRYFRFLIWNLFLGWIPFVFSYVAYGFSHAKWKGATWFAVASGLLWLLFFPNSSYIVTDLVHLTARSSRYYGGGDGLDYKYWYDLIVLLMFVWTGLLLGFLSMYQLQEVIHHKMGRWFSWIFVLVGCALGSYGVLLGRVYRLNSWDALTNRETLVEIMHESVSRPSLAFCMFFGTFILTIYATLYYLINTKSPHAGKTELGSSEADLKGLR</sequence>
<keyword evidence="3" id="KW-1185">Reference proteome</keyword>
<dbReference type="InterPro" id="IPR009793">
    <property type="entry name" value="DUF1361"/>
</dbReference>
<keyword evidence="1" id="KW-0472">Membrane</keyword>
<feature type="transmembrane region" description="Helical" evidence="1">
    <location>
        <begin position="39"/>
        <end position="57"/>
    </location>
</feature>
<dbReference type="Pfam" id="PF07099">
    <property type="entry name" value="DUF1361"/>
    <property type="match status" value="1"/>
</dbReference>
<feature type="transmembrane region" description="Helical" evidence="1">
    <location>
        <begin position="69"/>
        <end position="93"/>
    </location>
</feature>
<reference evidence="2" key="1">
    <citation type="submission" date="2023-03" db="EMBL/GenBank/DDBJ databases">
        <title>MT1 and MT2 Draft Genomes of Novel Species.</title>
        <authorList>
            <person name="Venkateswaran K."/>
        </authorList>
    </citation>
    <scope>NUCLEOTIDE SEQUENCE</scope>
    <source>
        <strain evidence="2">F6_3S_P_1C</strain>
    </source>
</reference>
<dbReference type="EMBL" id="JAROCD010000005">
    <property type="protein sequence ID" value="MDN4601932.1"/>
    <property type="molecule type" value="Genomic_DNA"/>
</dbReference>